<sequence length="378" mass="40383">MSDRERLPVVVVGAGAMGGEWLRMLARSPHAETVGVVDLDVDLARATVAKIGLDVVVGSSLSDVAKASGARAVVNVTVPQAHRVVNEEALRAGYPVLCEKPLAPTVAEALRQVALADLTGQLLMVSQSRRYFDHLAAFRGVAGGLGPLGVVHAQFFHEDHEPGFREQMAHPLLVDMSVHHFDMLRYLTDDEPVSVRCDSWNPSWSWFAGHAAATATFELSSGARFVYQGSRATPGLQTSWNGDWHIYAERGAAHWDGDDVVESDAAGASVEVTSASEGIEGSLEEFVASLRAGATPQNEVRTNVLTLAMVEGAIRSSDRGGEKVVLAELLEESLVQAIADEQRDDVRELLRSWSSAADGIRTPAWGSSRAAIASGGAR</sequence>
<dbReference type="Proteomes" id="UP001142317">
    <property type="component" value="Unassembled WGS sequence"/>
</dbReference>
<comment type="caution">
    <text evidence="4">The sequence shown here is derived from an EMBL/GenBank/DDBJ whole genome shotgun (WGS) entry which is preliminary data.</text>
</comment>
<dbReference type="PANTHER" id="PTHR43377">
    <property type="entry name" value="BILIVERDIN REDUCTASE A"/>
    <property type="match status" value="1"/>
</dbReference>
<dbReference type="InterPro" id="IPR051450">
    <property type="entry name" value="Gfo/Idh/MocA_Oxidoreductases"/>
</dbReference>
<evidence type="ECO:0000256" key="1">
    <source>
        <dbReference type="ARBA" id="ARBA00023027"/>
    </source>
</evidence>
<reference evidence="4" key="1">
    <citation type="journal article" date="2014" name="Int. J. Syst. Evol. Microbiol.">
        <title>Complete genome sequence of Corynebacterium casei LMG S-19264T (=DSM 44701T), isolated from a smear-ripened cheese.</title>
        <authorList>
            <consortium name="US DOE Joint Genome Institute (JGI-PGF)"/>
            <person name="Walter F."/>
            <person name="Albersmeier A."/>
            <person name="Kalinowski J."/>
            <person name="Ruckert C."/>
        </authorList>
    </citation>
    <scope>NUCLEOTIDE SEQUENCE</scope>
    <source>
        <strain evidence="4">VKM Ac-1447</strain>
    </source>
</reference>
<protein>
    <submittedName>
        <fullName evidence="4">Dehydrogenase</fullName>
    </submittedName>
</protein>
<evidence type="ECO:0000259" key="2">
    <source>
        <dbReference type="Pfam" id="PF01408"/>
    </source>
</evidence>
<keyword evidence="1" id="KW-0520">NAD</keyword>
<feature type="domain" description="Gfo/Idh/MocA-like oxidoreductase N-terminal" evidence="2">
    <location>
        <begin position="9"/>
        <end position="125"/>
    </location>
</feature>
<dbReference type="Pfam" id="PF01408">
    <property type="entry name" value="GFO_IDH_MocA"/>
    <property type="match status" value="1"/>
</dbReference>
<accession>A0A9W6M386</accession>
<dbReference type="SUPFAM" id="SSF55347">
    <property type="entry name" value="Glyceraldehyde-3-phosphate dehydrogenase-like, C-terminal domain"/>
    <property type="match status" value="1"/>
</dbReference>
<feature type="domain" description="GFO/IDH/MocA-like oxidoreductase" evidence="3">
    <location>
        <begin position="143"/>
        <end position="253"/>
    </location>
</feature>
<reference evidence="4" key="2">
    <citation type="submission" date="2023-01" db="EMBL/GenBank/DDBJ databases">
        <authorList>
            <person name="Sun Q."/>
            <person name="Evtushenko L."/>
        </authorList>
    </citation>
    <scope>NUCLEOTIDE SEQUENCE</scope>
    <source>
        <strain evidence="4">VKM Ac-1447</strain>
    </source>
</reference>
<dbReference type="Gene3D" id="3.30.360.10">
    <property type="entry name" value="Dihydrodipicolinate Reductase, domain 2"/>
    <property type="match status" value="1"/>
</dbReference>
<evidence type="ECO:0000313" key="4">
    <source>
        <dbReference type="EMBL" id="GLJ80368.1"/>
    </source>
</evidence>
<dbReference type="InterPro" id="IPR036291">
    <property type="entry name" value="NAD(P)-bd_dom_sf"/>
</dbReference>
<dbReference type="InterPro" id="IPR000683">
    <property type="entry name" value="Gfo/Idh/MocA-like_OxRdtase_N"/>
</dbReference>
<dbReference type="EMBL" id="BSEO01000014">
    <property type="protein sequence ID" value="GLJ80368.1"/>
    <property type="molecule type" value="Genomic_DNA"/>
</dbReference>
<name>A0A9W6M386_9MICO</name>
<dbReference type="GO" id="GO:0000166">
    <property type="term" value="F:nucleotide binding"/>
    <property type="evidence" value="ECO:0007669"/>
    <property type="project" value="InterPro"/>
</dbReference>
<keyword evidence="5" id="KW-1185">Reference proteome</keyword>
<organism evidence="4 5">
    <name type="scientific">Microbacterium imperiale</name>
    <dbReference type="NCBI Taxonomy" id="33884"/>
    <lineage>
        <taxon>Bacteria</taxon>
        <taxon>Bacillati</taxon>
        <taxon>Actinomycetota</taxon>
        <taxon>Actinomycetes</taxon>
        <taxon>Micrococcales</taxon>
        <taxon>Microbacteriaceae</taxon>
        <taxon>Microbacterium</taxon>
    </lineage>
</organism>
<dbReference type="Pfam" id="PF22725">
    <property type="entry name" value="GFO_IDH_MocA_C3"/>
    <property type="match status" value="1"/>
</dbReference>
<dbReference type="SUPFAM" id="SSF51735">
    <property type="entry name" value="NAD(P)-binding Rossmann-fold domains"/>
    <property type="match status" value="1"/>
</dbReference>
<gene>
    <name evidence="4" type="ORF">GCM10017586_20510</name>
</gene>
<dbReference type="AlphaFoldDB" id="A0A9W6M386"/>
<evidence type="ECO:0000259" key="3">
    <source>
        <dbReference type="Pfam" id="PF22725"/>
    </source>
</evidence>
<dbReference type="Gene3D" id="3.40.50.720">
    <property type="entry name" value="NAD(P)-binding Rossmann-like Domain"/>
    <property type="match status" value="1"/>
</dbReference>
<evidence type="ECO:0000313" key="5">
    <source>
        <dbReference type="Proteomes" id="UP001142317"/>
    </source>
</evidence>
<dbReference type="InterPro" id="IPR055170">
    <property type="entry name" value="GFO_IDH_MocA-like_dom"/>
</dbReference>
<dbReference type="PANTHER" id="PTHR43377:SF1">
    <property type="entry name" value="BILIVERDIN REDUCTASE A"/>
    <property type="match status" value="1"/>
</dbReference>
<proteinExistence type="predicted"/>